<comment type="similarity">
    <text evidence="2">Belongs to the bacterial solute-binding protein 8 family.</text>
</comment>
<dbReference type="CDD" id="cd01146">
    <property type="entry name" value="FhuD"/>
    <property type="match status" value="1"/>
</dbReference>
<dbReference type="Gene3D" id="3.40.50.1980">
    <property type="entry name" value="Nitrogenase molybdenum iron protein domain"/>
    <property type="match status" value="2"/>
</dbReference>
<gene>
    <name evidence="7" type="ORF">UK23_40990</name>
</gene>
<evidence type="ECO:0000256" key="4">
    <source>
        <dbReference type="ARBA" id="ARBA00022729"/>
    </source>
</evidence>
<dbReference type="EMBL" id="JYJG01000409">
    <property type="protein sequence ID" value="KJK38710.1"/>
    <property type="molecule type" value="Genomic_DNA"/>
</dbReference>
<evidence type="ECO:0000313" key="7">
    <source>
        <dbReference type="EMBL" id="KJK38710.1"/>
    </source>
</evidence>
<evidence type="ECO:0000256" key="5">
    <source>
        <dbReference type="SAM" id="SignalP"/>
    </source>
</evidence>
<dbReference type="PROSITE" id="PS51257">
    <property type="entry name" value="PROKAR_LIPOPROTEIN"/>
    <property type="match status" value="1"/>
</dbReference>
<dbReference type="PATRIC" id="fig|68170.10.peg.1122"/>
<name>A0A0F0GGJ8_LENAE</name>
<protein>
    <submittedName>
        <fullName evidence="7">Iron siderophore-binding protein</fullName>
    </submittedName>
</protein>
<dbReference type="PANTHER" id="PTHR30532">
    <property type="entry name" value="IRON III DICITRATE-BINDING PERIPLASMIC PROTEIN"/>
    <property type="match status" value="1"/>
</dbReference>
<dbReference type="Pfam" id="PF01497">
    <property type="entry name" value="Peripla_BP_2"/>
    <property type="match status" value="1"/>
</dbReference>
<feature type="domain" description="Fe/B12 periplasmic-binding" evidence="6">
    <location>
        <begin position="53"/>
        <end position="319"/>
    </location>
</feature>
<dbReference type="AlphaFoldDB" id="A0A0F0GGJ8"/>
<dbReference type="SUPFAM" id="SSF53807">
    <property type="entry name" value="Helical backbone' metal receptor"/>
    <property type="match status" value="1"/>
</dbReference>
<accession>A0A0F0GGJ8</accession>
<evidence type="ECO:0000313" key="8">
    <source>
        <dbReference type="Proteomes" id="UP000033393"/>
    </source>
</evidence>
<dbReference type="InterPro" id="IPR002491">
    <property type="entry name" value="ABC_transptr_periplasmic_BD"/>
</dbReference>
<keyword evidence="8" id="KW-1185">Reference proteome</keyword>
<dbReference type="PROSITE" id="PS50983">
    <property type="entry name" value="FE_B12_PBP"/>
    <property type="match status" value="1"/>
</dbReference>
<evidence type="ECO:0000256" key="2">
    <source>
        <dbReference type="ARBA" id="ARBA00008814"/>
    </source>
</evidence>
<organism evidence="7 8">
    <name type="scientific">Lentzea aerocolonigenes</name>
    <name type="common">Lechevalieria aerocolonigenes</name>
    <name type="synonym">Saccharothrix aerocolonigenes</name>
    <dbReference type="NCBI Taxonomy" id="68170"/>
    <lineage>
        <taxon>Bacteria</taxon>
        <taxon>Bacillati</taxon>
        <taxon>Actinomycetota</taxon>
        <taxon>Actinomycetes</taxon>
        <taxon>Pseudonocardiales</taxon>
        <taxon>Pseudonocardiaceae</taxon>
        <taxon>Lentzea</taxon>
    </lineage>
</organism>
<feature type="signal peptide" evidence="5">
    <location>
        <begin position="1"/>
        <end position="20"/>
    </location>
</feature>
<dbReference type="GO" id="GO:1901678">
    <property type="term" value="P:iron coordination entity transport"/>
    <property type="evidence" value="ECO:0007669"/>
    <property type="project" value="UniProtKB-ARBA"/>
</dbReference>
<keyword evidence="4 5" id="KW-0732">Signal</keyword>
<sequence>MRTPVLISVALLALTACGQATTTSRSGPADPGWTAVTIEHAMGRTEIKDRPKKVAALDSSYVDAALALETEVVAYTRYRTDGLPEYLAQDAAKYAQSAKAVGDLTNPNLEELATIGPDLIVSAKVRHEGIYDKLSKIGPTVFSVTTGPTWKDNIRLLGKALGKEELANQKIAAYEARAKKVGDAIRAKVGHNPSISLARFVGGEQTVRLYTEKSFPGGVLFSDAGLTRPQGQPTSEKIAVDLSQEQISSLDAERIFVSTWADPKGDTQKIKDQYLANPLWGQLKGQKQDVSDVVWVSSVSLQGAHAMLDDLAKGFGVDPARS</sequence>
<reference evidence="7 8" key="1">
    <citation type="submission" date="2015-02" db="EMBL/GenBank/DDBJ databases">
        <authorList>
            <person name="Ju K.-S."/>
            <person name="Doroghazi J.R."/>
            <person name="Metcalf W."/>
        </authorList>
    </citation>
    <scope>NUCLEOTIDE SEQUENCE [LARGE SCALE GENOMIC DNA]</scope>
    <source>
        <strain evidence="7 8">NRRL B-16140</strain>
    </source>
</reference>
<evidence type="ECO:0000259" key="6">
    <source>
        <dbReference type="PROSITE" id="PS50983"/>
    </source>
</evidence>
<dbReference type="OrthoDB" id="9793175at2"/>
<comment type="caution">
    <text evidence="7">The sequence shown here is derived from an EMBL/GenBank/DDBJ whole genome shotgun (WGS) entry which is preliminary data.</text>
</comment>
<dbReference type="Proteomes" id="UP000033393">
    <property type="component" value="Unassembled WGS sequence"/>
</dbReference>
<dbReference type="STRING" id="68170.GCA_000974445_03178"/>
<evidence type="ECO:0000256" key="1">
    <source>
        <dbReference type="ARBA" id="ARBA00004196"/>
    </source>
</evidence>
<keyword evidence="3" id="KW-0813">Transport</keyword>
<dbReference type="GO" id="GO:0030288">
    <property type="term" value="C:outer membrane-bounded periplasmic space"/>
    <property type="evidence" value="ECO:0007669"/>
    <property type="project" value="TreeGrafter"/>
</dbReference>
<dbReference type="eggNOG" id="COG0614">
    <property type="taxonomic scope" value="Bacteria"/>
</dbReference>
<proteinExistence type="inferred from homology"/>
<evidence type="ECO:0000256" key="3">
    <source>
        <dbReference type="ARBA" id="ARBA00022448"/>
    </source>
</evidence>
<dbReference type="RefSeq" id="WP_045317203.1">
    <property type="nucleotide sequence ID" value="NZ_JYJG01000409.1"/>
</dbReference>
<dbReference type="PANTHER" id="PTHR30532:SF21">
    <property type="entry name" value="SIDEROPHORE-BINDING LIPOPROTEIN YFIY-RELATED"/>
    <property type="match status" value="1"/>
</dbReference>
<feature type="chain" id="PRO_5038653275" evidence="5">
    <location>
        <begin position="21"/>
        <end position="322"/>
    </location>
</feature>
<comment type="subcellular location">
    <subcellularLocation>
        <location evidence="1">Cell envelope</location>
    </subcellularLocation>
</comment>
<dbReference type="InterPro" id="IPR051313">
    <property type="entry name" value="Bact_iron-sidero_bind"/>
</dbReference>